<accession>A0A183ISP5</accession>
<dbReference type="InterPro" id="IPR007009">
    <property type="entry name" value="Shq1_C"/>
</dbReference>
<evidence type="ECO:0000259" key="4">
    <source>
        <dbReference type="Pfam" id="PF04925"/>
    </source>
</evidence>
<feature type="domain" description="Shq1 C-terminal" evidence="4">
    <location>
        <begin position="5"/>
        <end position="76"/>
    </location>
</feature>
<dbReference type="PANTHER" id="PTHR12967:SF0">
    <property type="entry name" value="PROTEIN SHQ1 HOMOLOG"/>
    <property type="match status" value="1"/>
</dbReference>
<reference evidence="5 6" key="2">
    <citation type="submission" date="2018-11" db="EMBL/GenBank/DDBJ databases">
        <authorList>
            <consortium name="Pathogen Informatics"/>
        </authorList>
    </citation>
    <scope>NUCLEOTIDE SEQUENCE [LARGE SCALE GENOMIC DNA]</scope>
</reference>
<dbReference type="GO" id="GO:0051082">
    <property type="term" value="F:unfolded protein binding"/>
    <property type="evidence" value="ECO:0007669"/>
    <property type="project" value="TreeGrafter"/>
</dbReference>
<gene>
    <name evidence="5" type="ORF">SBAD_LOCUS6642</name>
</gene>
<dbReference type="GO" id="GO:0005737">
    <property type="term" value="C:cytoplasm"/>
    <property type="evidence" value="ECO:0007669"/>
    <property type="project" value="TreeGrafter"/>
</dbReference>
<evidence type="ECO:0000313" key="6">
    <source>
        <dbReference type="Proteomes" id="UP000270296"/>
    </source>
</evidence>
<evidence type="ECO:0000313" key="5">
    <source>
        <dbReference type="EMBL" id="VDP10482.1"/>
    </source>
</evidence>
<dbReference type="GO" id="GO:0000493">
    <property type="term" value="P:box H/ACA snoRNP assembly"/>
    <property type="evidence" value="ECO:0007669"/>
    <property type="project" value="InterPro"/>
</dbReference>
<dbReference type="GO" id="GO:0005654">
    <property type="term" value="C:nucleoplasm"/>
    <property type="evidence" value="ECO:0007669"/>
    <property type="project" value="TreeGrafter"/>
</dbReference>
<organism evidence="7">
    <name type="scientific">Soboliphyme baturini</name>
    <dbReference type="NCBI Taxonomy" id="241478"/>
    <lineage>
        <taxon>Eukaryota</taxon>
        <taxon>Metazoa</taxon>
        <taxon>Ecdysozoa</taxon>
        <taxon>Nematoda</taxon>
        <taxon>Enoplea</taxon>
        <taxon>Dorylaimia</taxon>
        <taxon>Dioctophymatida</taxon>
        <taxon>Dioctophymatoidea</taxon>
        <taxon>Soboliphymatidae</taxon>
        <taxon>Soboliphyme</taxon>
    </lineage>
</organism>
<dbReference type="Pfam" id="PF04925">
    <property type="entry name" value="SHQ1"/>
    <property type="match status" value="1"/>
</dbReference>
<dbReference type="PANTHER" id="PTHR12967">
    <property type="entry name" value="PROTEIN SHQ1 HOMOLOG"/>
    <property type="match status" value="1"/>
</dbReference>
<dbReference type="EMBL" id="UZAM01009919">
    <property type="protein sequence ID" value="VDP10482.1"/>
    <property type="molecule type" value="Genomic_DNA"/>
</dbReference>
<dbReference type="WBParaSite" id="SBAD_0000690001-mRNA-1">
    <property type="protein sequence ID" value="SBAD_0000690001-mRNA-1"/>
    <property type="gene ID" value="SBAD_0000690001"/>
</dbReference>
<proteinExistence type="inferred from homology"/>
<dbReference type="Proteomes" id="UP000270296">
    <property type="component" value="Unassembled WGS sequence"/>
</dbReference>
<dbReference type="InterPro" id="IPR039742">
    <property type="entry name" value="Shq1"/>
</dbReference>
<reference evidence="7" key="1">
    <citation type="submission" date="2016-06" db="UniProtKB">
        <authorList>
            <consortium name="WormBaseParasite"/>
        </authorList>
    </citation>
    <scope>IDENTIFICATION</scope>
</reference>
<keyword evidence="6" id="KW-1185">Reference proteome</keyword>
<dbReference type="AlphaFoldDB" id="A0A183ISP5"/>
<feature type="region of interest" description="Disordered" evidence="3">
    <location>
        <begin position="126"/>
        <end position="148"/>
    </location>
</feature>
<name>A0A183ISP5_9BILA</name>
<protein>
    <recommendedName>
        <fullName evidence="2">Protein SHQ1 homolog</fullName>
    </recommendedName>
</protein>
<evidence type="ECO:0000256" key="3">
    <source>
        <dbReference type="SAM" id="MobiDB-lite"/>
    </source>
</evidence>
<evidence type="ECO:0000256" key="2">
    <source>
        <dbReference type="ARBA" id="ARBA00013750"/>
    </source>
</evidence>
<comment type="similarity">
    <text evidence="1">Belongs to the SHQ1 family.</text>
</comment>
<dbReference type="OrthoDB" id="73639at2759"/>
<sequence>MASIVTVYILGTVTLLKCMLDIHRIFSTGGEYQYILNDLYVTDYCVWLQGCSDELLWSVGNELEEVHIKKADLQLSLKELEIGGQLALAEAVNKDASSNESTQRTIETSSELLREIFQHVDRVSAQLPDSGLDSDDDETASEASSVDRQFIPIVDNRPDEQELEQLFQELYLREGHN</sequence>
<evidence type="ECO:0000256" key="1">
    <source>
        <dbReference type="ARBA" id="ARBA00005607"/>
    </source>
</evidence>
<evidence type="ECO:0000313" key="7">
    <source>
        <dbReference type="WBParaSite" id="SBAD_0000690001-mRNA-1"/>
    </source>
</evidence>